<feature type="compositionally biased region" description="Low complexity" evidence="1">
    <location>
        <begin position="35"/>
        <end position="84"/>
    </location>
</feature>
<evidence type="ECO:0000256" key="1">
    <source>
        <dbReference type="SAM" id="MobiDB-lite"/>
    </source>
</evidence>
<proteinExistence type="predicted"/>
<feature type="signal peptide" evidence="2">
    <location>
        <begin position="1"/>
        <end position="39"/>
    </location>
</feature>
<accession>A0A087BPL6</accession>
<name>A0A087BPL6_9BIFI</name>
<evidence type="ECO:0000313" key="4">
    <source>
        <dbReference type="EMBL" id="KFI72966.1"/>
    </source>
</evidence>
<evidence type="ECO:0000259" key="3">
    <source>
        <dbReference type="Pfam" id="PF14016"/>
    </source>
</evidence>
<reference evidence="4 5" key="1">
    <citation type="submission" date="2014-03" db="EMBL/GenBank/DDBJ databases">
        <title>Genomics of Bifidobacteria.</title>
        <authorList>
            <person name="Ventura M."/>
            <person name="Milani C."/>
            <person name="Lugli G.A."/>
        </authorList>
    </citation>
    <scope>NUCLEOTIDE SEQUENCE [LARGE SCALE GENOMIC DNA]</scope>
    <source>
        <strain evidence="4 5">LMG 11592</strain>
    </source>
</reference>
<protein>
    <submittedName>
        <fullName evidence="4">Putative secreted protein</fullName>
    </submittedName>
</protein>
<dbReference type="eggNOG" id="ENOG50330G5">
    <property type="taxonomic scope" value="Bacteria"/>
</dbReference>
<dbReference type="STRING" id="1693.BMIN_0677"/>
<feature type="domain" description="DUF4232" evidence="3">
    <location>
        <begin position="85"/>
        <end position="210"/>
    </location>
</feature>
<evidence type="ECO:0000313" key="5">
    <source>
        <dbReference type="Proteomes" id="UP000029014"/>
    </source>
</evidence>
<gene>
    <name evidence="4" type="ORF">BMIN_0677</name>
</gene>
<dbReference type="InterPro" id="IPR025326">
    <property type="entry name" value="DUF4232"/>
</dbReference>
<dbReference type="Pfam" id="PF14016">
    <property type="entry name" value="DUF4232"/>
    <property type="match status" value="1"/>
</dbReference>
<feature type="chain" id="PRO_5001819012" evidence="2">
    <location>
        <begin position="40"/>
        <end position="221"/>
    </location>
</feature>
<dbReference type="RefSeq" id="WP_022861859.1">
    <property type="nucleotide sequence ID" value="NZ_JGZD01000008.1"/>
</dbReference>
<feature type="region of interest" description="Disordered" evidence="1">
    <location>
        <begin position="33"/>
        <end position="87"/>
    </location>
</feature>
<comment type="caution">
    <text evidence="4">The sequence shown here is derived from an EMBL/GenBank/DDBJ whole genome shotgun (WGS) entry which is preliminary data.</text>
</comment>
<dbReference type="Proteomes" id="UP000029014">
    <property type="component" value="Unassembled WGS sequence"/>
</dbReference>
<dbReference type="PROSITE" id="PS51257">
    <property type="entry name" value="PROKAR_LIPOPROTEIN"/>
    <property type="match status" value="1"/>
</dbReference>
<keyword evidence="5" id="KW-1185">Reference proteome</keyword>
<dbReference type="EMBL" id="JGZD01000008">
    <property type="protein sequence ID" value="KFI72966.1"/>
    <property type="molecule type" value="Genomic_DNA"/>
</dbReference>
<organism evidence="4 5">
    <name type="scientific">Bifidobacterium minimum</name>
    <dbReference type="NCBI Taxonomy" id="1693"/>
    <lineage>
        <taxon>Bacteria</taxon>
        <taxon>Bacillati</taxon>
        <taxon>Actinomycetota</taxon>
        <taxon>Actinomycetes</taxon>
        <taxon>Bifidobacteriales</taxon>
        <taxon>Bifidobacteriaceae</taxon>
        <taxon>Bifidobacterium</taxon>
    </lineage>
</organism>
<sequence length="221" mass="22218">MRRETIHGRTFRILPVAATTGALVLALAGCGGSSGTSTASTSTTSTTPSSTTSSPTGSASSTQDSDSSSSDESSSQSSDSATTTCRSSQLTARLGRADGAAGSVYVPIVLTNTGSTCAIKGYPGVSLVRSGSQIGAAAERDASVSPTRIVLATGRSATATLRITQTGNFDTTTCQPRKATAIRVYPPDQTTAIDIATTAYTGCASTKLSILTITALKADES</sequence>
<keyword evidence="2" id="KW-0732">Signal</keyword>
<evidence type="ECO:0000256" key="2">
    <source>
        <dbReference type="SAM" id="SignalP"/>
    </source>
</evidence>
<dbReference type="AlphaFoldDB" id="A0A087BPL6"/>